<dbReference type="Pfam" id="PF05838">
    <property type="entry name" value="Glyco_hydro_108"/>
    <property type="match status" value="1"/>
</dbReference>
<organism evidence="3 4">
    <name type="scientific">Devosia elaeis</name>
    <dbReference type="NCBI Taxonomy" id="1770058"/>
    <lineage>
        <taxon>Bacteria</taxon>
        <taxon>Pseudomonadati</taxon>
        <taxon>Pseudomonadota</taxon>
        <taxon>Alphaproteobacteria</taxon>
        <taxon>Hyphomicrobiales</taxon>
        <taxon>Devosiaceae</taxon>
        <taxon>Devosia</taxon>
    </lineage>
</organism>
<evidence type="ECO:0000313" key="3">
    <source>
        <dbReference type="EMBL" id="OAM75218.1"/>
    </source>
</evidence>
<dbReference type="Proteomes" id="UP000078389">
    <property type="component" value="Unassembled WGS sequence"/>
</dbReference>
<dbReference type="EMBL" id="LVVY01000113">
    <property type="protein sequence ID" value="OAM75218.1"/>
    <property type="molecule type" value="Genomic_DNA"/>
</dbReference>
<comment type="caution">
    <text evidence="3">The sequence shown here is derived from an EMBL/GenBank/DDBJ whole genome shotgun (WGS) entry which is preliminary data.</text>
</comment>
<evidence type="ECO:0000256" key="1">
    <source>
        <dbReference type="SAM" id="Phobius"/>
    </source>
</evidence>
<evidence type="ECO:0000313" key="4">
    <source>
        <dbReference type="Proteomes" id="UP000078389"/>
    </source>
</evidence>
<feature type="transmembrane region" description="Helical" evidence="1">
    <location>
        <begin position="210"/>
        <end position="232"/>
    </location>
</feature>
<dbReference type="Gene3D" id="1.20.141.10">
    <property type="entry name" value="Chitosanase, subunit A, domain 1"/>
    <property type="match status" value="1"/>
</dbReference>
<name>A0A178HT69_9HYPH</name>
<dbReference type="InterPro" id="IPR023346">
    <property type="entry name" value="Lysozyme-like_dom_sf"/>
</dbReference>
<dbReference type="CDD" id="cd13926">
    <property type="entry name" value="N-acetylmuramidase_GH108"/>
    <property type="match status" value="1"/>
</dbReference>
<accession>A0A178HT69</accession>
<protein>
    <recommendedName>
        <fullName evidence="2">TtsA-like Glycoside hydrolase family 108 domain-containing protein</fullName>
    </recommendedName>
</protein>
<proteinExistence type="predicted"/>
<dbReference type="InterPro" id="IPR008565">
    <property type="entry name" value="TtsA-like_GH18_dom"/>
</dbReference>
<gene>
    <name evidence="3" type="ORF">A3840_14830</name>
</gene>
<evidence type="ECO:0000259" key="2">
    <source>
        <dbReference type="Pfam" id="PF05838"/>
    </source>
</evidence>
<feature type="domain" description="TtsA-like Glycoside hydrolase family 108" evidence="2">
    <location>
        <begin position="11"/>
        <end position="94"/>
    </location>
</feature>
<keyword evidence="4" id="KW-1185">Reference proteome</keyword>
<dbReference type="RefSeq" id="WP_067458444.1">
    <property type="nucleotide sequence ID" value="NZ_LVVY01000113.1"/>
</dbReference>
<dbReference type="SUPFAM" id="SSF53955">
    <property type="entry name" value="Lysozyme-like"/>
    <property type="match status" value="1"/>
</dbReference>
<keyword evidence="1" id="KW-1133">Transmembrane helix</keyword>
<reference evidence="3 4" key="1">
    <citation type="submission" date="2016-03" db="EMBL/GenBank/DDBJ databases">
        <title>Genome sequencing of Devosia sp. S37.</title>
        <authorList>
            <person name="Mohd Nor M."/>
        </authorList>
    </citation>
    <scope>NUCLEOTIDE SEQUENCE [LARGE SCALE GENOMIC DNA]</scope>
    <source>
        <strain evidence="3 4">S37</strain>
    </source>
</reference>
<keyword evidence="1" id="KW-0472">Membrane</keyword>
<dbReference type="AlphaFoldDB" id="A0A178HT69"/>
<sequence>MAKGNLRACLEQVWPFEGGYVDHPKDPGGATNMGITHYTLTAHRGRPVTKQDVRNLTKAEATEIYDKRYWRPLNGDNLRVGDDLVILDFGINSGVSRSAKYTQAIVGTTQDGKIGPVTLAALAKVPSRDFIKKLCARRLSFVQSLKIWDTFGRGWSRRIAHMEATALGWVSSRAELDKDAKDARNKAAGQGGAAVGTGGGAVAVDQASGLPLPVVLIGAFAIGGLLVVRAVINSQRAAALAAAAKDKE</sequence>
<keyword evidence="1" id="KW-0812">Transmembrane</keyword>